<dbReference type="EMBL" id="SCEB01003837">
    <property type="protein sequence ID" value="RXM94053.1"/>
    <property type="molecule type" value="Genomic_DNA"/>
</dbReference>
<proteinExistence type="predicted"/>
<accession>A0A444V0T8</accession>
<dbReference type="GO" id="GO:0009306">
    <property type="term" value="P:protein secretion"/>
    <property type="evidence" value="ECO:0007669"/>
    <property type="project" value="TreeGrafter"/>
</dbReference>
<dbReference type="PANTHER" id="PTHR17985:SF8">
    <property type="entry name" value="TRANSPORT AND GOLGI ORGANIZATION PROTEIN 2 HOMOLOG"/>
    <property type="match status" value="1"/>
</dbReference>
<dbReference type="AlphaFoldDB" id="A0A444V0T8"/>
<protein>
    <submittedName>
        <fullName evidence="1">Transport and Golgi organization protein 2-like</fullName>
    </submittedName>
</protein>
<organism evidence="1 2">
    <name type="scientific">Acipenser ruthenus</name>
    <name type="common">Sterlet sturgeon</name>
    <dbReference type="NCBI Taxonomy" id="7906"/>
    <lineage>
        <taxon>Eukaryota</taxon>
        <taxon>Metazoa</taxon>
        <taxon>Chordata</taxon>
        <taxon>Craniata</taxon>
        <taxon>Vertebrata</taxon>
        <taxon>Euteleostomi</taxon>
        <taxon>Actinopterygii</taxon>
        <taxon>Chondrostei</taxon>
        <taxon>Acipenseriformes</taxon>
        <taxon>Acipenseridae</taxon>
        <taxon>Acipenser</taxon>
    </lineage>
</organism>
<dbReference type="PANTHER" id="PTHR17985">
    <property type="entry name" value="SER/THR-RICH PROTEIN T10 IN DGCR REGION"/>
    <property type="match status" value="1"/>
</dbReference>
<comment type="caution">
    <text evidence="1">The sequence shown here is derived from an EMBL/GenBank/DDBJ whole genome shotgun (WGS) entry which is preliminary data.</text>
</comment>
<gene>
    <name evidence="1" type="ORF">EOD39_18416</name>
</gene>
<keyword evidence="2" id="KW-1185">Reference proteome</keyword>
<dbReference type="InterPro" id="IPR008551">
    <property type="entry name" value="TANGO2"/>
</dbReference>
<dbReference type="GO" id="GO:0007030">
    <property type="term" value="P:Golgi organization"/>
    <property type="evidence" value="ECO:0007669"/>
    <property type="project" value="TreeGrafter"/>
</dbReference>
<sequence>MEAVKPHIIPPAGLDMEEGKEGGTWLGISKRGKLAALTNYLEPKINTDAQGRGSLVSNFLTESLDSFSYLKKVSSEGHLYNGFNLITADFK</sequence>
<dbReference type="Pfam" id="PF05742">
    <property type="entry name" value="TANGO2"/>
    <property type="match status" value="1"/>
</dbReference>
<evidence type="ECO:0000313" key="2">
    <source>
        <dbReference type="Proteomes" id="UP000289886"/>
    </source>
</evidence>
<evidence type="ECO:0000313" key="1">
    <source>
        <dbReference type="EMBL" id="RXM94053.1"/>
    </source>
</evidence>
<dbReference type="GO" id="GO:0005794">
    <property type="term" value="C:Golgi apparatus"/>
    <property type="evidence" value="ECO:0007669"/>
    <property type="project" value="TreeGrafter"/>
</dbReference>
<name>A0A444V0T8_ACIRT</name>
<dbReference type="Proteomes" id="UP000289886">
    <property type="component" value="Unassembled WGS sequence"/>
</dbReference>
<reference evidence="1 2" key="1">
    <citation type="submission" date="2019-01" db="EMBL/GenBank/DDBJ databases">
        <title>Draft Genome and Complete Hox-Cluster Characterization of the Sterlet Sturgeon (Acipenser ruthenus).</title>
        <authorList>
            <person name="Wei Q."/>
        </authorList>
    </citation>
    <scope>NUCLEOTIDE SEQUENCE [LARGE SCALE GENOMIC DNA]</scope>
    <source>
        <strain evidence="1">WHYD16114868_AA</strain>
        <tissue evidence="1">Blood</tissue>
    </source>
</reference>